<keyword evidence="10" id="KW-0282">Flagellum</keyword>
<evidence type="ECO:0000313" key="11">
    <source>
        <dbReference type="Proteomes" id="UP000242498"/>
    </source>
</evidence>
<sequence length="90" mass="9834">MTPEGAMTIGRQALEITFMISAPLLLAALATGLLVSIFQAATQINEMTLSFIPKLLVMFLVMVLAGPWMIAVMTDYMQRLFTSIPWLAVG</sequence>
<keyword evidence="7 9" id="KW-0472">Membrane</keyword>
<evidence type="ECO:0000256" key="8">
    <source>
        <dbReference type="ARBA" id="ARBA00023143"/>
    </source>
</evidence>
<keyword evidence="10" id="KW-0969">Cilium</keyword>
<evidence type="ECO:0000256" key="4">
    <source>
        <dbReference type="ARBA" id="ARBA00022475"/>
    </source>
</evidence>
<dbReference type="AlphaFoldDB" id="A0A285BY98"/>
<evidence type="ECO:0000256" key="6">
    <source>
        <dbReference type="ARBA" id="ARBA00022989"/>
    </source>
</evidence>
<dbReference type="InterPro" id="IPR002191">
    <property type="entry name" value="Bac_export_3"/>
</dbReference>
<accession>A0A285BY98</accession>
<comment type="function">
    <text evidence="9">Role in flagellar biosynthesis.</text>
</comment>
<protein>
    <recommendedName>
        <fullName evidence="3 9">Flagellar biosynthetic protein FliQ</fullName>
    </recommendedName>
</protein>
<dbReference type="PRINTS" id="PR00952">
    <property type="entry name" value="TYPE3IMQPROT"/>
</dbReference>
<keyword evidence="6 9" id="KW-1133">Transmembrane helix</keyword>
<name>A0A285BY98_9PROT</name>
<dbReference type="Proteomes" id="UP000242498">
    <property type="component" value="Chromosome I"/>
</dbReference>
<comment type="similarity">
    <text evidence="2 9">Belongs to the FliQ/MopD/SpaQ family.</text>
</comment>
<keyword evidence="10" id="KW-0966">Cell projection</keyword>
<evidence type="ECO:0000256" key="1">
    <source>
        <dbReference type="ARBA" id="ARBA00004651"/>
    </source>
</evidence>
<evidence type="ECO:0000256" key="9">
    <source>
        <dbReference type="RuleBase" id="RU364090"/>
    </source>
</evidence>
<dbReference type="GO" id="GO:0009306">
    <property type="term" value="P:protein secretion"/>
    <property type="evidence" value="ECO:0007669"/>
    <property type="project" value="InterPro"/>
</dbReference>
<reference evidence="10 11" key="1">
    <citation type="submission" date="2017-08" db="EMBL/GenBank/DDBJ databases">
        <authorList>
            <person name="de Groot N.N."/>
        </authorList>
    </citation>
    <scope>NUCLEOTIDE SEQUENCE [LARGE SCALE GENOMIC DNA]</scope>
    <source>
        <strain evidence="10 11">Nm15</strain>
    </source>
</reference>
<dbReference type="OrthoDB" id="9806440at2"/>
<keyword evidence="5 9" id="KW-0812">Transmembrane</keyword>
<proteinExistence type="inferred from homology"/>
<dbReference type="InterPro" id="IPR006305">
    <property type="entry name" value="FliQ"/>
</dbReference>
<dbReference type="RefSeq" id="WP_096292894.1">
    <property type="nucleotide sequence ID" value="NZ_LT907782.1"/>
</dbReference>
<dbReference type="PANTHER" id="PTHR34040:SF2">
    <property type="entry name" value="FLAGELLAR BIOSYNTHETIC PROTEIN FLIQ"/>
    <property type="match status" value="1"/>
</dbReference>
<gene>
    <name evidence="9" type="primary">fliQ</name>
    <name evidence="10" type="ORF">SAMN06296273_1746</name>
</gene>
<evidence type="ECO:0000256" key="5">
    <source>
        <dbReference type="ARBA" id="ARBA00022692"/>
    </source>
</evidence>
<organism evidence="10 11">
    <name type="scientific">Nitrosomonas ureae</name>
    <dbReference type="NCBI Taxonomy" id="44577"/>
    <lineage>
        <taxon>Bacteria</taxon>
        <taxon>Pseudomonadati</taxon>
        <taxon>Pseudomonadota</taxon>
        <taxon>Betaproteobacteria</taxon>
        <taxon>Nitrosomonadales</taxon>
        <taxon>Nitrosomonadaceae</taxon>
        <taxon>Nitrosomonas</taxon>
    </lineage>
</organism>
<dbReference type="PIRSF" id="PIRSF004669">
    <property type="entry name" value="FliQ"/>
    <property type="match status" value="1"/>
</dbReference>
<dbReference type="GO" id="GO:0044780">
    <property type="term" value="P:bacterial-type flagellum assembly"/>
    <property type="evidence" value="ECO:0007669"/>
    <property type="project" value="InterPro"/>
</dbReference>
<comment type="subcellular location">
    <subcellularLocation>
        <location evidence="1 9">Cell membrane</location>
        <topology evidence="1">Multi-pass membrane protein</topology>
    </subcellularLocation>
    <subcellularLocation>
        <location evidence="9">Bacterial flagellum basal body</location>
    </subcellularLocation>
</comment>
<dbReference type="NCBIfam" id="TIGR01402">
    <property type="entry name" value="fliQ"/>
    <property type="match status" value="1"/>
</dbReference>
<evidence type="ECO:0000313" key="10">
    <source>
        <dbReference type="EMBL" id="SNX60284.1"/>
    </source>
</evidence>
<evidence type="ECO:0000256" key="7">
    <source>
        <dbReference type="ARBA" id="ARBA00023136"/>
    </source>
</evidence>
<dbReference type="GO" id="GO:0009425">
    <property type="term" value="C:bacterial-type flagellum basal body"/>
    <property type="evidence" value="ECO:0007669"/>
    <property type="project" value="UniProtKB-SubCell"/>
</dbReference>
<keyword evidence="8 9" id="KW-0975">Bacterial flagellum</keyword>
<evidence type="ECO:0000256" key="3">
    <source>
        <dbReference type="ARBA" id="ARBA00021718"/>
    </source>
</evidence>
<dbReference type="GO" id="GO:0005886">
    <property type="term" value="C:plasma membrane"/>
    <property type="evidence" value="ECO:0007669"/>
    <property type="project" value="UniProtKB-SubCell"/>
</dbReference>
<keyword evidence="4 9" id="KW-1003">Cell membrane</keyword>
<evidence type="ECO:0000256" key="2">
    <source>
        <dbReference type="ARBA" id="ARBA00006156"/>
    </source>
</evidence>
<dbReference type="EMBL" id="LT907782">
    <property type="protein sequence ID" value="SNX60284.1"/>
    <property type="molecule type" value="Genomic_DNA"/>
</dbReference>
<dbReference type="PANTHER" id="PTHR34040">
    <property type="entry name" value="FLAGELLAR BIOSYNTHETIC PROTEIN FLIQ"/>
    <property type="match status" value="1"/>
</dbReference>
<dbReference type="Pfam" id="PF01313">
    <property type="entry name" value="Bac_export_3"/>
    <property type="match status" value="1"/>
</dbReference>
<feature type="transmembrane region" description="Helical" evidence="9">
    <location>
        <begin position="56"/>
        <end position="74"/>
    </location>
</feature>